<evidence type="ECO:0000256" key="10">
    <source>
        <dbReference type="ARBA" id="ARBA00022670"/>
    </source>
</evidence>
<dbReference type="Gene3D" id="2.40.20.10">
    <property type="entry name" value="Plasminogen Kringle 4"/>
    <property type="match status" value="2"/>
</dbReference>
<evidence type="ECO:0000256" key="19">
    <source>
        <dbReference type="RuleBase" id="RU363034"/>
    </source>
</evidence>
<sequence>MRLHSSYTRRNDEHVTYTTRRKEAPEDLDPLSPRASPVQLLPRDLGRASWQSFPAGAPPEFPAWPAWLSPAASGEAPRPLSPAARTAACPPLRRAPALRRPGFKPGARLSCSIRASAATRPARAEASSAEGQGFPCLLKGNKMGLRQTLLFFLLAGAITVLQCQELFVRVIHSGREGQLRRGRCRDLFTKQTYNQKESWLRRVKGRTEYCQCENSGIFCHAVPVKGCIKPLCLHGGRCQQALYSPNLFICFCPPGFSGKFCEIDTRAVCYQDIGDTYRGTWSTTESGAECVNWKTKALRFKRFHADRPDALLLGLGDHNYCRNPDKSSKPWCHVLKKNMYVWEYCSITSCANQKHSCVLGRGTDYRGGHHQTASGVTCLRWDSHILDKKVYNAFHPDAHQLGLSSHNYCRNPDNDTQPWCHTFKNGVTKWEHCDVPICSTCGLRKHKVAEIQIKGGAYSYIESHPWQAGIFVTNRGAEGYQCGGILINSCWVLSAAHCFPKGSIDPQRIKVVLGRTFRVKSSDTEQVFQVERYITHEKHNSRTLDNDIALLKLKEHSEKCATETDSVRPVCLPEAGLQLPDWTECEVSGYGKHEMASPFHSERLKEGHVRLYPDSLCTSARLAKRTVTENMLCAGDTRHLHDACQGDSGGPLVCLHEGRMKLIGIISWGVGCAAKNTPGVYTRVVRYLNWIQENMRN</sequence>
<dbReference type="CDD" id="cd00108">
    <property type="entry name" value="KR"/>
    <property type="match status" value="2"/>
</dbReference>
<dbReference type="PRINTS" id="PR00722">
    <property type="entry name" value="CHYMOTRYPSIN"/>
</dbReference>
<keyword evidence="26" id="KW-1185">Reference proteome</keyword>
<evidence type="ECO:0000256" key="17">
    <source>
        <dbReference type="PROSITE-ProRule" id="PRU00076"/>
    </source>
</evidence>
<evidence type="ECO:0000256" key="7">
    <source>
        <dbReference type="ARBA" id="ARBA00022525"/>
    </source>
</evidence>
<feature type="domain" description="Kringle" evidence="23">
    <location>
        <begin position="356"/>
        <end position="438"/>
    </location>
</feature>
<feature type="domain" description="Peptidase S1" evidence="24">
    <location>
        <begin position="453"/>
        <end position="696"/>
    </location>
</feature>
<keyword evidence="14 17" id="KW-1015">Disulfide bond</keyword>
<dbReference type="InterPro" id="IPR001314">
    <property type="entry name" value="Peptidase_S1A"/>
</dbReference>
<evidence type="ECO:0000259" key="24">
    <source>
        <dbReference type="PROSITE" id="PS50240"/>
    </source>
</evidence>
<dbReference type="EMBL" id="JAOTOJ010000010">
    <property type="protein sequence ID" value="KAK9395269.1"/>
    <property type="molecule type" value="Genomic_DNA"/>
</dbReference>
<dbReference type="Pfam" id="PF00051">
    <property type="entry name" value="Kringle"/>
    <property type="match status" value="2"/>
</dbReference>
<dbReference type="Gene3D" id="2.10.25.10">
    <property type="entry name" value="Laminin"/>
    <property type="match status" value="1"/>
</dbReference>
<evidence type="ECO:0000256" key="18">
    <source>
        <dbReference type="PROSITE-ProRule" id="PRU00121"/>
    </source>
</evidence>
<evidence type="ECO:0000256" key="8">
    <source>
        <dbReference type="ARBA" id="ARBA00022536"/>
    </source>
</evidence>
<evidence type="ECO:0000256" key="20">
    <source>
        <dbReference type="SAM" id="MobiDB-lite"/>
    </source>
</evidence>
<comment type="caution">
    <text evidence="25">The sequence shown here is derived from an EMBL/GenBank/DDBJ whole genome shotgun (WGS) entry which is preliminary data.</text>
</comment>
<proteinExistence type="inferred from homology"/>
<comment type="subunit">
    <text evidence="5">Monomer.</text>
</comment>
<keyword evidence="16" id="KW-0617">Plasminogen activation</keyword>
<keyword evidence="13 19" id="KW-0720">Serine protease</keyword>
<dbReference type="GO" id="GO:0005615">
    <property type="term" value="C:extracellular space"/>
    <property type="evidence" value="ECO:0007669"/>
    <property type="project" value="UniProtKB-ARBA"/>
</dbReference>
<dbReference type="PROSITE" id="PS00134">
    <property type="entry name" value="TRYPSIN_HIS"/>
    <property type="match status" value="1"/>
</dbReference>
<keyword evidence="21" id="KW-0812">Transmembrane</keyword>
<evidence type="ECO:0000313" key="26">
    <source>
        <dbReference type="Proteomes" id="UP001474421"/>
    </source>
</evidence>
<dbReference type="InterPro" id="IPR018056">
    <property type="entry name" value="Kringle_CS"/>
</dbReference>
<dbReference type="PROSITE" id="PS50240">
    <property type="entry name" value="TRYPSIN_DOM"/>
    <property type="match status" value="1"/>
</dbReference>
<dbReference type="GO" id="GO:0033993">
    <property type="term" value="P:response to lipid"/>
    <property type="evidence" value="ECO:0007669"/>
    <property type="project" value="UniProtKB-ARBA"/>
</dbReference>
<keyword evidence="21" id="KW-0472">Membrane</keyword>
<evidence type="ECO:0000313" key="25">
    <source>
        <dbReference type="EMBL" id="KAK9395269.1"/>
    </source>
</evidence>
<evidence type="ECO:0000256" key="11">
    <source>
        <dbReference type="ARBA" id="ARBA00022729"/>
    </source>
</evidence>
<accession>A0AAW1AZJ3</accession>
<dbReference type="PROSITE" id="PS00135">
    <property type="entry name" value="TRYPSIN_SER"/>
    <property type="match status" value="1"/>
</dbReference>
<dbReference type="PROSITE" id="PS00021">
    <property type="entry name" value="KRINGLE_1"/>
    <property type="match status" value="2"/>
</dbReference>
<dbReference type="SMART" id="SM00020">
    <property type="entry name" value="Tryp_SPc"/>
    <property type="match status" value="1"/>
</dbReference>
<dbReference type="InterPro" id="IPR000742">
    <property type="entry name" value="EGF"/>
</dbReference>
<dbReference type="GO" id="GO:0004252">
    <property type="term" value="F:serine-type endopeptidase activity"/>
    <property type="evidence" value="ECO:0007669"/>
    <property type="project" value="UniProtKB-EC"/>
</dbReference>
<dbReference type="PANTHER" id="PTHR24264:SF42">
    <property type="entry name" value="TISSUE-TYPE PLASMINOGEN ACTIVATOR"/>
    <property type="match status" value="1"/>
</dbReference>
<organism evidence="25 26">
    <name type="scientific">Crotalus adamanteus</name>
    <name type="common">Eastern diamondback rattlesnake</name>
    <dbReference type="NCBI Taxonomy" id="8729"/>
    <lineage>
        <taxon>Eukaryota</taxon>
        <taxon>Metazoa</taxon>
        <taxon>Chordata</taxon>
        <taxon>Craniata</taxon>
        <taxon>Vertebrata</taxon>
        <taxon>Euteleostomi</taxon>
        <taxon>Lepidosauria</taxon>
        <taxon>Squamata</taxon>
        <taxon>Bifurcata</taxon>
        <taxon>Unidentata</taxon>
        <taxon>Episquamata</taxon>
        <taxon>Toxicofera</taxon>
        <taxon>Serpentes</taxon>
        <taxon>Colubroidea</taxon>
        <taxon>Viperidae</taxon>
        <taxon>Crotalinae</taxon>
        <taxon>Crotalus</taxon>
    </lineage>
</organism>
<dbReference type="PROSITE" id="PS01253">
    <property type="entry name" value="FN1_1"/>
    <property type="match status" value="1"/>
</dbReference>
<comment type="subcellular location">
    <subcellularLocation>
        <location evidence="3">Secreted</location>
    </subcellularLocation>
</comment>
<dbReference type="CDD" id="cd00190">
    <property type="entry name" value="Tryp_SPc"/>
    <property type="match status" value="1"/>
</dbReference>
<keyword evidence="15" id="KW-0325">Glycoprotein</keyword>
<keyword evidence="10 19" id="KW-0645">Protease</keyword>
<feature type="compositionally biased region" description="Basic and acidic residues" evidence="20">
    <location>
        <begin position="9"/>
        <end position="25"/>
    </location>
</feature>
<dbReference type="PRINTS" id="PR00018">
    <property type="entry name" value="KRINGLE"/>
</dbReference>
<evidence type="ECO:0000256" key="13">
    <source>
        <dbReference type="ARBA" id="ARBA00022825"/>
    </source>
</evidence>
<keyword evidence="8 17" id="KW-0245">EGF-like domain</keyword>
<protein>
    <recommendedName>
        <fullName evidence="6">t-plasminogen activator</fullName>
        <ecNumber evidence="6">3.4.21.68</ecNumber>
    </recommendedName>
</protein>
<comment type="caution">
    <text evidence="17">Lacks conserved residue(s) required for the propagation of feature annotation.</text>
</comment>
<dbReference type="InterPro" id="IPR018114">
    <property type="entry name" value="TRYPSIN_HIS"/>
</dbReference>
<evidence type="ECO:0000256" key="14">
    <source>
        <dbReference type="ARBA" id="ARBA00023157"/>
    </source>
</evidence>
<dbReference type="GO" id="GO:0031639">
    <property type="term" value="P:plasminogen activation"/>
    <property type="evidence" value="ECO:0007669"/>
    <property type="project" value="TreeGrafter"/>
</dbReference>
<keyword evidence="21" id="KW-1133">Transmembrane helix</keyword>
<evidence type="ECO:0000256" key="12">
    <source>
        <dbReference type="ARBA" id="ARBA00022801"/>
    </source>
</evidence>
<reference evidence="25 26" key="1">
    <citation type="journal article" date="2024" name="Proc. Natl. Acad. Sci. U.S.A.">
        <title>The genetic regulatory architecture and epigenomic basis for age-related changes in rattlesnake venom.</title>
        <authorList>
            <person name="Hogan M.P."/>
            <person name="Holding M.L."/>
            <person name="Nystrom G.S."/>
            <person name="Colston T.J."/>
            <person name="Bartlett D.A."/>
            <person name="Mason A.J."/>
            <person name="Ellsworth S.A."/>
            <person name="Rautsaw R.M."/>
            <person name="Lawrence K.C."/>
            <person name="Strickland J.L."/>
            <person name="He B."/>
            <person name="Fraser P."/>
            <person name="Margres M.J."/>
            <person name="Gilbert D.M."/>
            <person name="Gibbs H.L."/>
            <person name="Parkinson C.L."/>
            <person name="Rokyta D.R."/>
        </authorList>
    </citation>
    <scope>NUCLEOTIDE SEQUENCE [LARGE SCALE GENOMIC DNA]</scope>
    <source>
        <strain evidence="25">DRR0105</strain>
    </source>
</reference>
<dbReference type="PROSITE" id="PS01186">
    <property type="entry name" value="EGF_2"/>
    <property type="match status" value="1"/>
</dbReference>
<feature type="domain" description="Kringle" evidence="23">
    <location>
        <begin position="268"/>
        <end position="350"/>
    </location>
</feature>
<dbReference type="GO" id="GO:0048008">
    <property type="term" value="P:platelet-derived growth factor receptor signaling pathway"/>
    <property type="evidence" value="ECO:0007669"/>
    <property type="project" value="TreeGrafter"/>
</dbReference>
<name>A0AAW1AZJ3_CROAD</name>
<feature type="disulfide bond" evidence="17">
    <location>
        <begin position="252"/>
        <end position="261"/>
    </location>
</feature>
<evidence type="ECO:0000256" key="3">
    <source>
        <dbReference type="ARBA" id="ARBA00004613"/>
    </source>
</evidence>
<dbReference type="FunFam" id="2.40.20.10:FF:000001">
    <property type="entry name" value="Urokinase-type plasminogen activator"/>
    <property type="match status" value="2"/>
</dbReference>
<comment type="similarity">
    <text evidence="4">Belongs to the peptidase S1 family. Snake venom subfamily.</text>
</comment>
<feature type="domain" description="EGF-like" evidence="22">
    <location>
        <begin position="223"/>
        <end position="262"/>
    </location>
</feature>
<evidence type="ECO:0000256" key="15">
    <source>
        <dbReference type="ARBA" id="ARBA00023180"/>
    </source>
</evidence>
<evidence type="ECO:0000259" key="23">
    <source>
        <dbReference type="PROSITE" id="PS50070"/>
    </source>
</evidence>
<dbReference type="PROSITE" id="PS50026">
    <property type="entry name" value="EGF_3"/>
    <property type="match status" value="1"/>
</dbReference>
<gene>
    <name evidence="25" type="ORF">NXF25_014615</name>
</gene>
<evidence type="ECO:0000256" key="2">
    <source>
        <dbReference type="ARBA" id="ARBA00003258"/>
    </source>
</evidence>
<dbReference type="InterPro" id="IPR038178">
    <property type="entry name" value="Kringle_sf"/>
</dbReference>
<comment type="catalytic activity">
    <reaction evidence="1">
        <text>Specific cleavage of Arg-|-Val bond in plasminogen to form plasmin.</text>
        <dbReference type="EC" id="3.4.21.68"/>
    </reaction>
</comment>
<dbReference type="InterPro" id="IPR001254">
    <property type="entry name" value="Trypsin_dom"/>
</dbReference>
<dbReference type="PROSITE" id="PS50070">
    <property type="entry name" value="KRINGLE_2"/>
    <property type="match status" value="2"/>
</dbReference>
<feature type="transmembrane region" description="Helical" evidence="21">
    <location>
        <begin position="149"/>
        <end position="171"/>
    </location>
</feature>
<dbReference type="PROSITE" id="PS00022">
    <property type="entry name" value="EGF_1"/>
    <property type="match status" value="1"/>
</dbReference>
<dbReference type="SMART" id="SM00181">
    <property type="entry name" value="EGF"/>
    <property type="match status" value="1"/>
</dbReference>
<dbReference type="Proteomes" id="UP001474421">
    <property type="component" value="Unassembled WGS sequence"/>
</dbReference>
<dbReference type="Pfam" id="PF00089">
    <property type="entry name" value="Trypsin"/>
    <property type="match status" value="1"/>
</dbReference>
<dbReference type="InterPro" id="IPR043504">
    <property type="entry name" value="Peptidase_S1_PA_chymotrypsin"/>
</dbReference>
<dbReference type="SMART" id="SM00058">
    <property type="entry name" value="FN1"/>
    <property type="match status" value="1"/>
</dbReference>
<dbReference type="Gene3D" id="2.10.70.10">
    <property type="entry name" value="Complement Module, domain 1"/>
    <property type="match status" value="1"/>
</dbReference>
<dbReference type="FunFam" id="2.40.10.10:FF:000003">
    <property type="entry name" value="Transmembrane serine protease 3"/>
    <property type="match status" value="1"/>
</dbReference>
<dbReference type="InterPro" id="IPR000083">
    <property type="entry name" value="Fibronectin_type1"/>
</dbReference>
<dbReference type="AlphaFoldDB" id="A0AAW1AZJ3"/>
<evidence type="ECO:0000259" key="22">
    <source>
        <dbReference type="PROSITE" id="PS50026"/>
    </source>
</evidence>
<dbReference type="InterPro" id="IPR013806">
    <property type="entry name" value="Kringle-like"/>
</dbReference>
<dbReference type="InterPro" id="IPR050127">
    <property type="entry name" value="Serine_Proteases_S1"/>
</dbReference>
<dbReference type="SUPFAM" id="SSF50494">
    <property type="entry name" value="Trypsin-like serine proteases"/>
    <property type="match status" value="1"/>
</dbReference>
<feature type="region of interest" description="Disordered" evidence="20">
    <location>
        <begin position="1"/>
        <end position="38"/>
    </location>
</feature>
<dbReference type="Pfam" id="PF00008">
    <property type="entry name" value="EGF"/>
    <property type="match status" value="1"/>
</dbReference>
<dbReference type="GO" id="GO:0035821">
    <property type="term" value="P:modulation of process of another organism"/>
    <property type="evidence" value="ECO:0007669"/>
    <property type="project" value="UniProtKB-ARBA"/>
</dbReference>
<dbReference type="CDD" id="cd00054">
    <property type="entry name" value="EGF_CA"/>
    <property type="match status" value="1"/>
</dbReference>
<keyword evidence="7" id="KW-0964">Secreted</keyword>
<keyword evidence="11" id="KW-0732">Signal</keyword>
<dbReference type="SUPFAM" id="SSF57440">
    <property type="entry name" value="Kringle-like"/>
    <property type="match status" value="2"/>
</dbReference>
<keyword evidence="9 18" id="KW-0420">Kringle</keyword>
<evidence type="ECO:0000256" key="5">
    <source>
        <dbReference type="ARBA" id="ARBA00011245"/>
    </source>
</evidence>
<evidence type="ECO:0000256" key="21">
    <source>
        <dbReference type="SAM" id="Phobius"/>
    </source>
</evidence>
<evidence type="ECO:0000256" key="16">
    <source>
        <dbReference type="ARBA" id="ARBA00023202"/>
    </source>
</evidence>
<dbReference type="GO" id="GO:1901701">
    <property type="term" value="P:cellular response to oxygen-containing compound"/>
    <property type="evidence" value="ECO:0007669"/>
    <property type="project" value="UniProtKB-ARBA"/>
</dbReference>
<dbReference type="EC" id="3.4.21.68" evidence="6"/>
<dbReference type="InterPro" id="IPR000001">
    <property type="entry name" value="Kringle"/>
</dbReference>
<evidence type="ECO:0000256" key="4">
    <source>
        <dbReference type="ARBA" id="ARBA00009228"/>
    </source>
</evidence>
<evidence type="ECO:0000256" key="9">
    <source>
        <dbReference type="ARBA" id="ARBA00022572"/>
    </source>
</evidence>
<keyword evidence="12 19" id="KW-0378">Hydrolase</keyword>
<dbReference type="Gene3D" id="2.40.10.10">
    <property type="entry name" value="Trypsin-like serine proteases"/>
    <property type="match status" value="2"/>
</dbReference>
<dbReference type="InterPro" id="IPR009003">
    <property type="entry name" value="Peptidase_S1_PA"/>
</dbReference>
<comment type="function">
    <text evidence="2">Snake venom serine protease that may act in the hemostasis system of the prey.</text>
</comment>
<dbReference type="GO" id="GO:0014909">
    <property type="term" value="P:smooth muscle cell migration"/>
    <property type="evidence" value="ECO:0007669"/>
    <property type="project" value="TreeGrafter"/>
</dbReference>
<dbReference type="SUPFAM" id="SSF57603">
    <property type="entry name" value="FnI-like domain"/>
    <property type="match status" value="1"/>
</dbReference>
<evidence type="ECO:0000256" key="1">
    <source>
        <dbReference type="ARBA" id="ARBA00001538"/>
    </source>
</evidence>
<evidence type="ECO:0000256" key="6">
    <source>
        <dbReference type="ARBA" id="ARBA00013193"/>
    </source>
</evidence>
<dbReference type="InterPro" id="IPR033116">
    <property type="entry name" value="TRYPSIN_SER"/>
</dbReference>
<dbReference type="SMART" id="SM00130">
    <property type="entry name" value="KR"/>
    <property type="match status" value="2"/>
</dbReference>
<dbReference type="PANTHER" id="PTHR24264">
    <property type="entry name" value="TRYPSIN-RELATED"/>
    <property type="match status" value="1"/>
</dbReference>